<dbReference type="Pfam" id="PF17775">
    <property type="entry name" value="YchJ_M-like"/>
    <property type="match status" value="1"/>
</dbReference>
<sequence length="121" mass="14150">MQCPCNPNKKYSDCCQKAHQNIHSVTSAEALMRSRYSAFVLAKTDYLQKSHHSSTRPSKREKKEILAWTKAVNWIKLEVLHTTETTVEFKAFFMENGNIDVIHENSLFCKENDHWVYLSQK</sequence>
<reference evidence="2 5" key="3">
    <citation type="submission" date="2023-07" db="EMBL/GenBank/DDBJ databases">
        <title>Genome content predicts the carbon catabolic preferences of heterotrophic bacteria.</title>
        <authorList>
            <person name="Gralka M."/>
        </authorList>
    </citation>
    <scope>NUCLEOTIDE SEQUENCE [LARGE SCALE GENOMIC DNA]</scope>
    <source>
        <strain evidence="2 5">4G03</strain>
    </source>
</reference>
<gene>
    <name evidence="3" type="ORF">CSC81_12905</name>
    <name evidence="2" type="ORF">Q8W23_11585</name>
</gene>
<reference evidence="3 4" key="1">
    <citation type="journal article" date="2016" name="Nat. Commun.">
        <title>Microbial interactions lead to rapid micro-scale successions on model marine particles.</title>
        <authorList>
            <person name="Datta M.S."/>
            <person name="Sliwerska E."/>
            <person name="Gore J."/>
            <person name="Polz M.F."/>
            <person name="Cordero O.X."/>
        </authorList>
    </citation>
    <scope>NUCLEOTIDE SEQUENCE [LARGE SCALE GENOMIC DNA]</scope>
    <source>
        <strain evidence="3 4">4G03</strain>
    </source>
</reference>
<dbReference type="Proteomes" id="UP000222163">
    <property type="component" value="Unassembled WGS sequence"/>
</dbReference>
<accession>A0A2G1BRD1</accession>
<dbReference type="EMBL" id="PDUU01000013">
    <property type="protein sequence ID" value="PHN96621.1"/>
    <property type="molecule type" value="Genomic_DNA"/>
</dbReference>
<proteinExistence type="predicted"/>
<protein>
    <submittedName>
        <fullName evidence="3">Sec-C motif domain protein</fullName>
    </submittedName>
    <submittedName>
        <fullName evidence="2">YchJ family metal-binding protein</fullName>
    </submittedName>
</protein>
<evidence type="ECO:0000313" key="5">
    <source>
        <dbReference type="Proteomes" id="UP001242342"/>
    </source>
</evidence>
<dbReference type="SUPFAM" id="SSF54427">
    <property type="entry name" value="NTF2-like"/>
    <property type="match status" value="1"/>
</dbReference>
<dbReference type="EMBL" id="JAUYVU010000009">
    <property type="protein sequence ID" value="MDP2542117.1"/>
    <property type="molecule type" value="Genomic_DNA"/>
</dbReference>
<dbReference type="AlphaFoldDB" id="A0A2G1BRD1"/>
<evidence type="ECO:0000259" key="1">
    <source>
        <dbReference type="Pfam" id="PF17775"/>
    </source>
</evidence>
<keyword evidence="5" id="KW-1185">Reference proteome</keyword>
<reference evidence="3" key="2">
    <citation type="submission" date="2017-10" db="EMBL/GenBank/DDBJ databases">
        <authorList>
            <person name="Enke T.N."/>
            <person name="Cordero O.X."/>
        </authorList>
    </citation>
    <scope>NUCLEOTIDE SEQUENCE</scope>
    <source>
        <strain evidence="3">4G03</strain>
    </source>
</reference>
<dbReference type="RefSeq" id="WP_099216163.1">
    <property type="nucleotide sequence ID" value="NZ_JAUYVU010000009.1"/>
</dbReference>
<dbReference type="InterPro" id="IPR032710">
    <property type="entry name" value="NTF2-like_dom_sf"/>
</dbReference>
<comment type="caution">
    <text evidence="3">The sequence shown here is derived from an EMBL/GenBank/DDBJ whole genome shotgun (WGS) entry which is preliminary data.</text>
</comment>
<feature type="domain" description="YchJ-like middle NTF2-like" evidence="1">
    <location>
        <begin position="27"/>
        <end position="119"/>
    </location>
</feature>
<evidence type="ECO:0000313" key="4">
    <source>
        <dbReference type="Proteomes" id="UP000222163"/>
    </source>
</evidence>
<dbReference type="InterPro" id="IPR048469">
    <property type="entry name" value="YchJ-like_M"/>
</dbReference>
<dbReference type="Gene3D" id="3.10.450.50">
    <property type="match status" value="1"/>
</dbReference>
<organism evidence="3 4">
    <name type="scientific">Tenacibaculum discolor</name>
    <dbReference type="NCBI Taxonomy" id="361581"/>
    <lineage>
        <taxon>Bacteria</taxon>
        <taxon>Pseudomonadati</taxon>
        <taxon>Bacteroidota</taxon>
        <taxon>Flavobacteriia</taxon>
        <taxon>Flavobacteriales</taxon>
        <taxon>Flavobacteriaceae</taxon>
        <taxon>Tenacibaculum</taxon>
    </lineage>
</organism>
<dbReference type="Proteomes" id="UP001242342">
    <property type="component" value="Unassembled WGS sequence"/>
</dbReference>
<evidence type="ECO:0000313" key="2">
    <source>
        <dbReference type="EMBL" id="MDP2542117.1"/>
    </source>
</evidence>
<evidence type="ECO:0000313" key="3">
    <source>
        <dbReference type="EMBL" id="PHN96621.1"/>
    </source>
</evidence>
<name>A0A2G1BRD1_9FLAO</name>